<keyword evidence="4" id="KW-1185">Reference proteome</keyword>
<keyword evidence="1" id="KW-0472">Membrane</keyword>
<accession>A0A9N8K9B9</accession>
<proteinExistence type="predicted"/>
<sequence>MPEIITSSDETPHTALISEESSAQSSDAAQQLGSWRFTVRAGILITSLVALTNLGCLIWASTLDIEDGSATIFEGSCKESKRITFWVDLAINILSTLLLGASNNCTQLLVAPTRKDIDDAHAAGKYLDVGVSSMRNVLAVSRWRQWLCACLFLSSIPLHLLYNSVIFSTLSASSYMAAVVTDDFLEGAAWNNSRLDLLQESETTGQRQLARLQNSTDQLRRLENKDCIRAYGTNVLQSSWKNVLVVSDANVTGPLIRAYYHHVDLAANDLSWICGKQAIAVTSECDTKLMLSNPRDWTIRDMETNQDKELVVGLGSSLYGSSMFGSGPTGPWFEASVQYCLAEEAKERCGVKISTPLLGTVLLCNLIKVACLTYALLVRDFDPMATVGDLISSYLDDHDPYTHGRGPIADIDVRFKPMRRLLNDYRELSMETYKGNNFKIYTLSRMWKDGVGTVSVNYLVGATNDRSLIENVLLANTPQLAISFIYVFYNNCLTRMMFGQEYSDYARHRINVFDYDGNAITQRISACGFSSMAIVLSLFVSGTIILTLLANGARKLEPGMPLASSCSLAITAACHTVPGDEDARLSPLKYGVVISEESDSDNEYEHACFSSKKVMPLVDGHLYN</sequence>
<evidence type="ECO:0000313" key="3">
    <source>
        <dbReference type="EMBL" id="CAD0099609.1"/>
    </source>
</evidence>
<evidence type="ECO:0000313" key="4">
    <source>
        <dbReference type="Proteomes" id="UP000714618"/>
    </source>
</evidence>
<dbReference type="EMBL" id="CAIJEO010000010">
    <property type="protein sequence ID" value="CAD0099609.1"/>
    <property type="molecule type" value="Genomic_DNA"/>
</dbReference>
<feature type="transmembrane region" description="Helical" evidence="1">
    <location>
        <begin position="41"/>
        <end position="63"/>
    </location>
</feature>
<feature type="transmembrane region" description="Helical" evidence="1">
    <location>
        <begin position="529"/>
        <end position="550"/>
    </location>
</feature>
<evidence type="ECO:0000259" key="2">
    <source>
        <dbReference type="Pfam" id="PF20163"/>
    </source>
</evidence>
<dbReference type="PANTHER" id="PTHR35395">
    <property type="entry name" value="DUF6536 DOMAIN-CONTAINING PROTEIN"/>
    <property type="match status" value="1"/>
</dbReference>
<reference evidence="3" key="1">
    <citation type="submission" date="2020-06" db="EMBL/GenBank/DDBJ databases">
        <authorList>
            <person name="Onetto C."/>
        </authorList>
    </citation>
    <scope>NUCLEOTIDE SEQUENCE</scope>
</reference>
<keyword evidence="1" id="KW-1133">Transmembrane helix</keyword>
<feature type="domain" description="DUF6536" evidence="2">
    <location>
        <begin position="35"/>
        <end position="186"/>
    </location>
</feature>
<evidence type="ECO:0000256" key="1">
    <source>
        <dbReference type="SAM" id="Phobius"/>
    </source>
</evidence>
<keyword evidence="1" id="KW-0812">Transmembrane</keyword>
<dbReference type="Proteomes" id="UP000714618">
    <property type="component" value="Unassembled WGS sequence"/>
</dbReference>
<dbReference type="AlphaFoldDB" id="A0A9N8K9B9"/>
<comment type="caution">
    <text evidence="3">The sequence shown here is derived from an EMBL/GenBank/DDBJ whole genome shotgun (WGS) entry which is preliminary data.</text>
</comment>
<gene>
    <name evidence="3" type="ORF">AWRI4233_LOCUS8434</name>
</gene>
<dbReference type="InterPro" id="IPR046623">
    <property type="entry name" value="DUF6536"/>
</dbReference>
<protein>
    <recommendedName>
        <fullName evidence="2">DUF6536 domain-containing protein</fullName>
    </recommendedName>
</protein>
<organism evidence="3 4">
    <name type="scientific">Aureobasidium mustum</name>
    <dbReference type="NCBI Taxonomy" id="2773714"/>
    <lineage>
        <taxon>Eukaryota</taxon>
        <taxon>Fungi</taxon>
        <taxon>Dikarya</taxon>
        <taxon>Ascomycota</taxon>
        <taxon>Pezizomycotina</taxon>
        <taxon>Dothideomycetes</taxon>
        <taxon>Dothideomycetidae</taxon>
        <taxon>Dothideales</taxon>
        <taxon>Saccotheciaceae</taxon>
        <taxon>Aureobasidium</taxon>
    </lineage>
</organism>
<dbReference type="OrthoDB" id="5429634at2759"/>
<dbReference type="Pfam" id="PF20163">
    <property type="entry name" value="DUF6536"/>
    <property type="match status" value="1"/>
</dbReference>
<dbReference type="PANTHER" id="PTHR35395:SF1">
    <property type="entry name" value="DUF6536 DOMAIN-CONTAINING PROTEIN"/>
    <property type="match status" value="1"/>
</dbReference>
<name>A0A9N8K9B9_9PEZI</name>
<feature type="transmembrane region" description="Helical" evidence="1">
    <location>
        <begin position="83"/>
        <end position="101"/>
    </location>
</feature>